<evidence type="ECO:0000313" key="3">
    <source>
        <dbReference type="Proteomes" id="UP000249061"/>
    </source>
</evidence>
<proteinExistence type="predicted"/>
<dbReference type="AlphaFoldDB" id="A0A2W5SVF8"/>
<comment type="caution">
    <text evidence="2">The sequence shown here is derived from an EMBL/GenBank/DDBJ whole genome shotgun (WGS) entry which is preliminary data.</text>
</comment>
<feature type="domain" description="GmrSD restriction endonucleases N-terminal" evidence="1">
    <location>
        <begin position="16"/>
        <end position="257"/>
    </location>
</feature>
<organism evidence="2 3">
    <name type="scientific">Archangium gephyra</name>
    <dbReference type="NCBI Taxonomy" id="48"/>
    <lineage>
        <taxon>Bacteria</taxon>
        <taxon>Pseudomonadati</taxon>
        <taxon>Myxococcota</taxon>
        <taxon>Myxococcia</taxon>
        <taxon>Myxococcales</taxon>
        <taxon>Cystobacterineae</taxon>
        <taxon>Archangiaceae</taxon>
        <taxon>Archangium</taxon>
    </lineage>
</organism>
<protein>
    <recommendedName>
        <fullName evidence="1">GmrSD restriction endonucleases N-terminal domain-containing protein</fullName>
    </recommendedName>
</protein>
<accession>A0A2W5SVF8</accession>
<dbReference type="PANTHER" id="PTHR37292">
    <property type="entry name" value="VNG6097C"/>
    <property type="match status" value="1"/>
</dbReference>
<name>A0A2W5SVF8_9BACT</name>
<gene>
    <name evidence="2" type="ORF">DI536_31910</name>
</gene>
<dbReference type="EMBL" id="QFQP01000043">
    <property type="protein sequence ID" value="PZR05657.1"/>
    <property type="molecule type" value="Genomic_DNA"/>
</dbReference>
<dbReference type="PANTHER" id="PTHR37292:SF2">
    <property type="entry name" value="DUF262 DOMAIN-CONTAINING PROTEIN"/>
    <property type="match status" value="1"/>
</dbReference>
<dbReference type="InterPro" id="IPR004919">
    <property type="entry name" value="GmrSD_N"/>
</dbReference>
<reference evidence="2 3" key="1">
    <citation type="submission" date="2017-08" db="EMBL/GenBank/DDBJ databases">
        <title>Infants hospitalized years apart are colonized by the same room-sourced microbial strains.</title>
        <authorList>
            <person name="Brooks B."/>
            <person name="Olm M.R."/>
            <person name="Firek B.A."/>
            <person name="Baker R."/>
            <person name="Thomas B.C."/>
            <person name="Morowitz M.J."/>
            <person name="Banfield J.F."/>
        </authorList>
    </citation>
    <scope>NUCLEOTIDE SEQUENCE [LARGE SCALE GENOMIC DNA]</scope>
    <source>
        <strain evidence="2">S2_003_000_R2_14</strain>
    </source>
</reference>
<evidence type="ECO:0000259" key="1">
    <source>
        <dbReference type="Pfam" id="PF03235"/>
    </source>
</evidence>
<sequence length="589" mass="66708">MSFQPAISIAKALERVHKHEYVLPAIQREFVWSTDQICRLFDSLMRGYPFGSFLFWKVEKQNCAKYAFFDFVREYHERDAPHCPPLNLSQESSVVAVLDGQQRLTALNIGLRGSHAEKLLHKRKSNSNAYPKRQLFLDLRGKEGGDDLSLRYQFRFLTKEKAKEESTANGAEHHWFPVSDILNMDRGKGIFTYVRTHGLADNDAAYAALDRLHEVVHQETFINFFEEEDQDLDRVLNIFIRVNSGGTVLSYADLLLSIATAQWKQQDAREAVHRLVDELNETRFGFDFPKDLVLKASLVLTDIPDVAFKVTNFNAQNMAKIEAHWEELASALRHAAALLGDFGFSAKTLTANNVMIPVAYYLMKRGATESYRTSTTDAADREQLRLWVNRSLIKQGIWGSGLDTLLRALREALATNYQNGFPVAQLEAAMALLGKSLRFEEDEVEALLDMEYGKRGTFTVLTLLYPGHDLRNEFHEDHVFPRSLFRQQKLVAAGLSPAEIEDFKASVDLLPNLQILEGTANIQKSAKLPAAWLPEQFPDAVSRNAYVAKHDLGTIPPDLKDFAAFFQARRARIAARLKKLLDVKASSPS</sequence>
<dbReference type="Pfam" id="PF03235">
    <property type="entry name" value="GmrSD_N"/>
    <property type="match status" value="1"/>
</dbReference>
<dbReference type="Proteomes" id="UP000249061">
    <property type="component" value="Unassembled WGS sequence"/>
</dbReference>
<evidence type="ECO:0000313" key="2">
    <source>
        <dbReference type="EMBL" id="PZR05657.1"/>
    </source>
</evidence>